<dbReference type="EMBL" id="BK014721">
    <property type="protein sequence ID" value="DAD69473.1"/>
    <property type="molecule type" value="Genomic_DNA"/>
</dbReference>
<sequence length="82" mass="10333">MLNKADEDFTIILNEYDENGEKIVEHRFKSEQMYWEYYELLQAIKRMNRPKISEEEYQKWFEEQCETWSKIENLEEKLEEWS</sequence>
<name>A0A8S5LHZ1_9CAUD</name>
<proteinExistence type="predicted"/>
<protein>
    <submittedName>
        <fullName evidence="1">Uncharacterized protein</fullName>
    </submittedName>
</protein>
<accession>A0A8S5LHZ1</accession>
<organism evidence="1">
    <name type="scientific">Myoviridae sp. ctqMr7</name>
    <dbReference type="NCBI Taxonomy" id="2823552"/>
    <lineage>
        <taxon>Viruses</taxon>
        <taxon>Duplodnaviria</taxon>
        <taxon>Heunggongvirae</taxon>
        <taxon>Uroviricota</taxon>
        <taxon>Caudoviricetes</taxon>
    </lineage>
</organism>
<evidence type="ECO:0000313" key="1">
    <source>
        <dbReference type="EMBL" id="DAD69473.1"/>
    </source>
</evidence>
<reference evidence="1" key="1">
    <citation type="journal article" date="2021" name="Proc. Natl. Acad. Sci. U.S.A.">
        <title>A Catalog of Tens of Thousands of Viruses from Human Metagenomes Reveals Hidden Associations with Chronic Diseases.</title>
        <authorList>
            <person name="Tisza M.J."/>
            <person name="Buck C.B."/>
        </authorList>
    </citation>
    <scope>NUCLEOTIDE SEQUENCE</scope>
    <source>
        <strain evidence="1">CtqMr7</strain>
    </source>
</reference>